<dbReference type="Gene3D" id="3.40.525.10">
    <property type="entry name" value="CRAL-TRIO lipid binding domain"/>
    <property type="match status" value="1"/>
</dbReference>
<protein>
    <submittedName>
        <fullName evidence="1">Rho GTPase-activating protein 1</fullName>
    </submittedName>
</protein>
<reference evidence="1" key="1">
    <citation type="submission" date="2019-11" db="UniProtKB">
        <authorList>
            <consortium name="WormBaseParasite"/>
        </authorList>
    </citation>
    <scope>IDENTIFICATION</scope>
</reference>
<sequence length="132" mass="14608">MSEIPNSVIPTSRLNSVEEPSTGDFINPDFEFDQFETELAATDVKAECDCAGGRISPEGFVEEDFEAELGCTAAQEVTVQEALDVEYQDIARLGVIQVAGDDRLGRKVVVFSACRLPPFDKVDYQRLYDRGH</sequence>
<dbReference type="WBParaSite" id="MCU_002564-RC">
    <property type="protein sequence ID" value="MCU_002564-RC"/>
    <property type="gene ID" value="MCU_002564"/>
</dbReference>
<organism evidence="1">
    <name type="scientific">Mesocestoides corti</name>
    <name type="common">Flatworm</name>
    <dbReference type="NCBI Taxonomy" id="53468"/>
    <lineage>
        <taxon>Eukaryota</taxon>
        <taxon>Metazoa</taxon>
        <taxon>Spiralia</taxon>
        <taxon>Lophotrochozoa</taxon>
        <taxon>Platyhelminthes</taxon>
        <taxon>Cestoda</taxon>
        <taxon>Eucestoda</taxon>
        <taxon>Cyclophyllidea</taxon>
        <taxon>Mesocestoididae</taxon>
        <taxon>Mesocestoides</taxon>
    </lineage>
</organism>
<name>A0A5K3ERX9_MESCO</name>
<accession>A0A5K3ERX9</accession>
<dbReference type="InterPro" id="IPR036865">
    <property type="entry name" value="CRAL-TRIO_dom_sf"/>
</dbReference>
<evidence type="ECO:0000313" key="1">
    <source>
        <dbReference type="WBParaSite" id="MCU_002564-RC"/>
    </source>
</evidence>
<dbReference type="AlphaFoldDB" id="A0A5K3ERX9"/>
<proteinExistence type="predicted"/>